<evidence type="ECO:0000313" key="1">
    <source>
        <dbReference type="EMBL" id="VUX56343.1"/>
    </source>
</evidence>
<dbReference type="EMBL" id="LR633967">
    <property type="protein sequence ID" value="VUX56343.1"/>
    <property type="molecule type" value="Genomic_DNA"/>
</dbReference>
<organism evidence="1">
    <name type="scientific">uncultured Woeseiaceae bacterium</name>
    <dbReference type="NCBI Taxonomy" id="1983305"/>
    <lineage>
        <taxon>Bacteria</taxon>
        <taxon>Pseudomonadati</taxon>
        <taxon>Pseudomonadota</taxon>
        <taxon>Gammaproteobacteria</taxon>
        <taxon>Woeseiales</taxon>
        <taxon>Woeseiaceae</taxon>
        <taxon>environmental samples</taxon>
    </lineage>
</organism>
<name>A0A7D9D3G8_9GAMM</name>
<dbReference type="AlphaFoldDB" id="A0A7D9D3G8"/>
<accession>A0A7D9D3G8</accession>
<proteinExistence type="predicted"/>
<reference evidence="1" key="1">
    <citation type="submission" date="2019-07" db="EMBL/GenBank/DDBJ databases">
        <authorList>
            <person name="Weber M."/>
            <person name="Kostadinov I."/>
            <person name="Kostadinov D I."/>
        </authorList>
    </citation>
    <scope>NUCLEOTIDE SEQUENCE</scope>
    <source>
        <strain evidence="1">Gfbio:sag-sample-m06:053724c1-46a9-4a36-b237-ea2bf867836b</strain>
    </source>
</reference>
<protein>
    <submittedName>
        <fullName evidence="1">Uncharacterized protein</fullName>
    </submittedName>
</protein>
<sequence length="28" mass="3149">MSSMKALIVLILVQTSVLFLSLRPFINN</sequence>
<gene>
    <name evidence="1" type="ORF">JTBM06_V1_650002</name>
</gene>